<sequence>MARFWPLRLRSLHADFCAGERVMMRARAGAVRDRSISSLGRDGPALAIATKVLTRRLLRRGVRPKTSFQLIKTCSNA</sequence>
<name>A0AAP8J2Q2_LACRH</name>
<organism evidence="1 2">
    <name type="scientific">Lacticaseibacillus rhamnosus</name>
    <name type="common">Lactobacillus rhamnosus</name>
    <dbReference type="NCBI Taxonomy" id="47715"/>
    <lineage>
        <taxon>Bacteria</taxon>
        <taxon>Bacillati</taxon>
        <taxon>Bacillota</taxon>
        <taxon>Bacilli</taxon>
        <taxon>Lactobacillales</taxon>
        <taxon>Lactobacillaceae</taxon>
        <taxon>Lacticaseibacillus</taxon>
    </lineage>
</organism>
<dbReference type="AlphaFoldDB" id="A0AAP8J2Q2"/>
<evidence type="ECO:0000313" key="2">
    <source>
        <dbReference type="Proteomes" id="UP000234212"/>
    </source>
</evidence>
<evidence type="ECO:0000313" key="1">
    <source>
        <dbReference type="EMBL" id="PLA58357.1"/>
    </source>
</evidence>
<dbReference type="AntiFam" id="ANF00268">
    <property type="entry name" value="DNA repeat translations related to WP_015765070.1"/>
</dbReference>
<protein>
    <submittedName>
        <fullName evidence="1">Uncharacterized protein</fullName>
    </submittedName>
</protein>
<proteinExistence type="predicted"/>
<dbReference type="EMBL" id="PKJX01000001">
    <property type="protein sequence ID" value="PLA58357.1"/>
    <property type="molecule type" value="Genomic_DNA"/>
</dbReference>
<accession>A0AAP8J2Q2</accession>
<reference evidence="1 2" key="1">
    <citation type="submission" date="2017-12" db="EMBL/GenBank/DDBJ databases">
        <title>Phylogenetic diversity of female urinary microbiome.</title>
        <authorList>
            <person name="Thomas-White K."/>
            <person name="Wolfe A.J."/>
        </authorList>
    </citation>
    <scope>NUCLEOTIDE SEQUENCE [LARGE SCALE GENOMIC DNA]</scope>
    <source>
        <strain evidence="1 2">UMB0004</strain>
    </source>
</reference>
<dbReference type="Proteomes" id="UP000234212">
    <property type="component" value="Unassembled WGS sequence"/>
</dbReference>
<comment type="caution">
    <text evidence="1">The sequence shown here is derived from an EMBL/GenBank/DDBJ whole genome shotgun (WGS) entry which is preliminary data.</text>
</comment>
<gene>
    <name evidence="1" type="ORF">CYJ91_02070</name>
</gene>
<dbReference type="NCBIfam" id="NF040518">
    <property type="entry name" value="Lacto_Palin_RP3"/>
    <property type="match status" value="1"/>
</dbReference>